<dbReference type="EMBL" id="DVMM01000183">
    <property type="protein sequence ID" value="HIU30279.1"/>
    <property type="molecule type" value="Genomic_DNA"/>
</dbReference>
<dbReference type="SUPFAM" id="SSF69304">
    <property type="entry name" value="Tricorn protease N-terminal domain"/>
    <property type="match status" value="1"/>
</dbReference>
<name>A0A9D1L9T7_9CLOT</name>
<proteinExistence type="predicted"/>
<dbReference type="Proteomes" id="UP000824089">
    <property type="component" value="Unassembled WGS sequence"/>
</dbReference>
<gene>
    <name evidence="1" type="ORF">IAD50_08300</name>
</gene>
<organism evidence="1 2">
    <name type="scientific">Candidatus Egerieisoma faecipullorum</name>
    <dbReference type="NCBI Taxonomy" id="2840963"/>
    <lineage>
        <taxon>Bacteria</taxon>
        <taxon>Bacillati</taxon>
        <taxon>Bacillota</taxon>
        <taxon>Clostridia</taxon>
        <taxon>Eubacteriales</taxon>
        <taxon>Clostridiaceae</taxon>
        <taxon>Clostridiaceae incertae sedis</taxon>
        <taxon>Candidatus Egerieisoma</taxon>
    </lineage>
</organism>
<dbReference type="AlphaFoldDB" id="A0A9D1L9T7"/>
<feature type="non-terminal residue" evidence="1">
    <location>
        <position position="1"/>
    </location>
</feature>
<evidence type="ECO:0000313" key="1">
    <source>
        <dbReference type="EMBL" id="HIU30279.1"/>
    </source>
</evidence>
<comment type="caution">
    <text evidence="1">The sequence shown here is derived from an EMBL/GenBank/DDBJ whole genome shotgun (WGS) entry which is preliminary data.</text>
</comment>
<protein>
    <submittedName>
        <fullName evidence="1">Uncharacterized protein</fullName>
    </submittedName>
</protein>
<reference evidence="1" key="1">
    <citation type="submission" date="2020-10" db="EMBL/GenBank/DDBJ databases">
        <authorList>
            <person name="Gilroy R."/>
        </authorList>
    </citation>
    <scope>NUCLEOTIDE SEQUENCE</scope>
    <source>
        <strain evidence="1">CHK195-4489</strain>
    </source>
</reference>
<sequence>AEERYGFAETDRPCIFAREDRLYLTAGEDVADITPEEINISYYGSFMDFNEILSYKKNCVVSEDGRYIVYRLEFNDIPYLYYYDIEARKAYFISDRVDSFDLVENDGTEALTLIYATGYAQKNKLFLYRSDPAGETAGSTLLLSEDNAVSGVFEAYGSIVSLSLEGTLSRYDPASGAAQTLSEGVEALYFPGDSTYNYDDYYKEFTVCCRKGGQDYILNGSAEAVIEGGYYNVIPKYTYSGVSGETYYYSLRNKRIVRVSGGAETVLYEELGDLYHVFLYVPGETEDEPGSFVAASGSTLYLLAEDGDAASELMRLPGRYRRHAEMLEEHMAIYPAENGVYYVAMLASGSLVFNTKNVQSWMNAASSYNYGLTVLREDAGEYTAEPLNVPFSRSIEGPVPAARDGSSSNNLIHVSYFADGTVKAVSLLSAEGALLSADMLGTSGYAQGQCVTEVFSCSEGTYILRKIQEENADFYFLSGTDPQLAPAADETGVLAEANGDFTAAVSFGTLVIF</sequence>
<evidence type="ECO:0000313" key="2">
    <source>
        <dbReference type="Proteomes" id="UP000824089"/>
    </source>
</evidence>
<reference evidence="1" key="2">
    <citation type="journal article" date="2021" name="PeerJ">
        <title>Extensive microbial diversity within the chicken gut microbiome revealed by metagenomics and culture.</title>
        <authorList>
            <person name="Gilroy R."/>
            <person name="Ravi A."/>
            <person name="Getino M."/>
            <person name="Pursley I."/>
            <person name="Horton D.L."/>
            <person name="Alikhan N.F."/>
            <person name="Baker D."/>
            <person name="Gharbi K."/>
            <person name="Hall N."/>
            <person name="Watson M."/>
            <person name="Adriaenssens E.M."/>
            <person name="Foster-Nyarko E."/>
            <person name="Jarju S."/>
            <person name="Secka A."/>
            <person name="Antonio M."/>
            <person name="Oren A."/>
            <person name="Chaudhuri R.R."/>
            <person name="La Ragione R."/>
            <person name="Hildebrand F."/>
            <person name="Pallen M.J."/>
        </authorList>
    </citation>
    <scope>NUCLEOTIDE SEQUENCE</scope>
    <source>
        <strain evidence="1">CHK195-4489</strain>
    </source>
</reference>
<accession>A0A9D1L9T7</accession>